<feature type="region of interest" description="Disordered" evidence="3">
    <location>
        <begin position="271"/>
        <end position="293"/>
    </location>
</feature>
<dbReference type="EMBL" id="JABELV010000008">
    <property type="protein sequence ID" value="KAG7571318.1"/>
    <property type="molecule type" value="Genomic_DNA"/>
</dbReference>
<evidence type="ECO:0000313" key="5">
    <source>
        <dbReference type="EMBL" id="KAG7571318.1"/>
    </source>
</evidence>
<keyword evidence="1 2" id="KW-0694">RNA-binding</keyword>
<dbReference type="OrthoDB" id="439993at2759"/>
<dbReference type="GO" id="GO:0070034">
    <property type="term" value="F:telomerase RNA binding"/>
    <property type="evidence" value="ECO:0007669"/>
    <property type="project" value="InterPro"/>
</dbReference>
<dbReference type="Proteomes" id="UP000812966">
    <property type="component" value="Unassembled WGS sequence"/>
</dbReference>
<organism evidence="5 6">
    <name type="scientific">Filobasidium floriforme</name>
    <dbReference type="NCBI Taxonomy" id="5210"/>
    <lineage>
        <taxon>Eukaryota</taxon>
        <taxon>Fungi</taxon>
        <taxon>Dikarya</taxon>
        <taxon>Basidiomycota</taxon>
        <taxon>Agaricomycotina</taxon>
        <taxon>Tremellomycetes</taxon>
        <taxon>Filobasidiales</taxon>
        <taxon>Filobasidiaceae</taxon>
        <taxon>Filobasidium</taxon>
    </lineage>
</organism>
<dbReference type="InterPro" id="IPR045537">
    <property type="entry name" value="Lar7_xRRM"/>
</dbReference>
<dbReference type="InterPro" id="IPR014886">
    <property type="entry name" value="La_xRRM"/>
</dbReference>
<comment type="caution">
    <text evidence="5">The sequence shown here is derived from an EMBL/GenBank/DDBJ whole genome shotgun (WGS) entry which is preliminary data.</text>
</comment>
<dbReference type="PROSITE" id="PS51939">
    <property type="entry name" value="XRRM"/>
    <property type="match status" value="1"/>
</dbReference>
<evidence type="ECO:0000256" key="2">
    <source>
        <dbReference type="PROSITE-ProRule" id="PRU01288"/>
    </source>
</evidence>
<reference evidence="5" key="1">
    <citation type="submission" date="2020-04" db="EMBL/GenBank/DDBJ databases">
        <title>Analysis of mating type loci in Filobasidium floriforme.</title>
        <authorList>
            <person name="Nowrousian M."/>
        </authorList>
    </citation>
    <scope>NUCLEOTIDE SEQUENCE</scope>
    <source>
        <strain evidence="5">CBS 6242</strain>
    </source>
</reference>
<dbReference type="InterPro" id="IPR012677">
    <property type="entry name" value="Nucleotide-bd_a/b_plait_sf"/>
</dbReference>
<evidence type="ECO:0000256" key="1">
    <source>
        <dbReference type="ARBA" id="ARBA00022884"/>
    </source>
</evidence>
<sequence>MLLPRGLTKKKRDVVLAKKRRIEDKERPFRQAADSQLVDDTTSTQAGSRLEQVVWSSAVYISLFETEFSSETLRLIRRPITDFVKCQSIALKARLTDMPPVNLVAAIRAVGGEHVQVRLALDAMEQEEAAGSAFEFRLLATNGVDIVEETSHVAYLESVPAPYQSISGIVDLVHRNCDIGAAAASRLQGITPIGLTAKNEPSYEQVLVTFSNNLDREEFLERIPWHDQASSDRSPAFCACLRACSLERFASLREEYLTYQNTLNLQITTKSSTTTHQQPTFEPPQTAPSRLQAAPPPPTLPFRSYNLAYPPGRLLFLRNVSTTTNKTAIRADMTAFLAERSSVDYVDWSKGHDTAHIRLGKAIDEQALAGMLEPGRLEGDSKVELLAGERESLYWSRLPEKIRAAAMNS</sequence>
<dbReference type="GO" id="GO:1904868">
    <property type="term" value="P:telomerase catalytic core complex assembly"/>
    <property type="evidence" value="ECO:0007669"/>
    <property type="project" value="InterPro"/>
</dbReference>
<dbReference type="GO" id="GO:1990904">
    <property type="term" value="C:ribonucleoprotein complex"/>
    <property type="evidence" value="ECO:0007669"/>
    <property type="project" value="UniProtKB-UniRule"/>
</dbReference>
<evidence type="ECO:0000313" key="6">
    <source>
        <dbReference type="Proteomes" id="UP000812966"/>
    </source>
</evidence>
<keyword evidence="6" id="KW-1185">Reference proteome</keyword>
<feature type="compositionally biased region" description="Polar residues" evidence="3">
    <location>
        <begin position="271"/>
        <end position="280"/>
    </location>
</feature>
<dbReference type="Gene3D" id="3.30.70.330">
    <property type="match status" value="1"/>
</dbReference>
<accession>A0A8K0JRD4</accession>
<gene>
    <name evidence="5" type="ORF">FFLO_00670</name>
</gene>
<evidence type="ECO:0000256" key="3">
    <source>
        <dbReference type="SAM" id="MobiDB-lite"/>
    </source>
</evidence>
<evidence type="ECO:0000259" key="4">
    <source>
        <dbReference type="PROSITE" id="PS51939"/>
    </source>
</evidence>
<name>A0A8K0JRD4_9TREE</name>
<protein>
    <recommendedName>
        <fullName evidence="4">XRRM domain-containing protein</fullName>
    </recommendedName>
</protein>
<feature type="domain" description="XRRM" evidence="4">
    <location>
        <begin position="308"/>
        <end position="409"/>
    </location>
</feature>
<dbReference type="Pfam" id="PF19977">
    <property type="entry name" value="xRRM"/>
    <property type="match status" value="1"/>
</dbReference>
<proteinExistence type="predicted"/>
<dbReference type="AlphaFoldDB" id="A0A8K0JRD4"/>